<comment type="caution">
    <text evidence="1">The sequence shown here is derived from an EMBL/GenBank/DDBJ whole genome shotgun (WGS) entry which is preliminary data.</text>
</comment>
<protein>
    <submittedName>
        <fullName evidence="1">Uncharacterized protein</fullName>
    </submittedName>
</protein>
<organism evidence="1 2">
    <name type="scientific">Heracleum sosnowskyi</name>
    <dbReference type="NCBI Taxonomy" id="360622"/>
    <lineage>
        <taxon>Eukaryota</taxon>
        <taxon>Viridiplantae</taxon>
        <taxon>Streptophyta</taxon>
        <taxon>Embryophyta</taxon>
        <taxon>Tracheophyta</taxon>
        <taxon>Spermatophyta</taxon>
        <taxon>Magnoliopsida</taxon>
        <taxon>eudicotyledons</taxon>
        <taxon>Gunneridae</taxon>
        <taxon>Pentapetalae</taxon>
        <taxon>asterids</taxon>
        <taxon>campanulids</taxon>
        <taxon>Apiales</taxon>
        <taxon>Apiaceae</taxon>
        <taxon>Apioideae</taxon>
        <taxon>apioid superclade</taxon>
        <taxon>Tordylieae</taxon>
        <taxon>Tordyliinae</taxon>
        <taxon>Heracleum</taxon>
    </lineage>
</organism>
<name>A0AAD8GZJ2_9APIA</name>
<accession>A0AAD8GZJ2</accession>
<reference evidence="1" key="2">
    <citation type="submission" date="2023-05" db="EMBL/GenBank/DDBJ databases">
        <authorList>
            <person name="Schelkunov M.I."/>
        </authorList>
    </citation>
    <scope>NUCLEOTIDE SEQUENCE</scope>
    <source>
        <strain evidence="1">Hsosn_3</strain>
        <tissue evidence="1">Leaf</tissue>
    </source>
</reference>
<dbReference type="EMBL" id="JAUIZM010000011">
    <property type="protein sequence ID" value="KAK1357669.1"/>
    <property type="molecule type" value="Genomic_DNA"/>
</dbReference>
<keyword evidence="2" id="KW-1185">Reference proteome</keyword>
<gene>
    <name evidence="1" type="ORF">POM88_050925</name>
</gene>
<proteinExistence type="predicted"/>
<sequence length="166" mass="19164">MEGLKRAYIEDYPVVILETDHVDTYWEWKHSTIEGGTPEHAYILRQLNIRRRDKNFDLDVRLANPEDNELAAYLAEFGAAHWKQMVVIKKPFGRVYELWTKGMGLGPVGTQFRAVHEEDLNVEAMKDEVINPPTNMYVMADQNDKDGMMNKGEAKEVNIMVHDQAV</sequence>
<dbReference type="Proteomes" id="UP001237642">
    <property type="component" value="Unassembled WGS sequence"/>
</dbReference>
<evidence type="ECO:0000313" key="2">
    <source>
        <dbReference type="Proteomes" id="UP001237642"/>
    </source>
</evidence>
<evidence type="ECO:0000313" key="1">
    <source>
        <dbReference type="EMBL" id="KAK1357669.1"/>
    </source>
</evidence>
<reference evidence="1" key="1">
    <citation type="submission" date="2023-02" db="EMBL/GenBank/DDBJ databases">
        <title>Genome of toxic invasive species Heracleum sosnowskyi carries increased number of genes despite the absence of recent whole-genome duplications.</title>
        <authorList>
            <person name="Schelkunov M."/>
            <person name="Shtratnikova V."/>
            <person name="Makarenko M."/>
            <person name="Klepikova A."/>
            <person name="Omelchenko D."/>
            <person name="Novikova G."/>
            <person name="Obukhova E."/>
            <person name="Bogdanov V."/>
            <person name="Penin A."/>
            <person name="Logacheva M."/>
        </authorList>
    </citation>
    <scope>NUCLEOTIDE SEQUENCE</scope>
    <source>
        <strain evidence="1">Hsosn_3</strain>
        <tissue evidence="1">Leaf</tissue>
    </source>
</reference>
<dbReference type="AlphaFoldDB" id="A0AAD8GZJ2"/>